<organism evidence="2 3">
    <name type="scientific">Fistulifera solaris</name>
    <name type="common">Oleaginous diatom</name>
    <dbReference type="NCBI Taxonomy" id="1519565"/>
    <lineage>
        <taxon>Eukaryota</taxon>
        <taxon>Sar</taxon>
        <taxon>Stramenopiles</taxon>
        <taxon>Ochrophyta</taxon>
        <taxon>Bacillariophyta</taxon>
        <taxon>Bacillariophyceae</taxon>
        <taxon>Bacillariophycidae</taxon>
        <taxon>Naviculales</taxon>
        <taxon>Naviculaceae</taxon>
        <taxon>Fistulifera</taxon>
    </lineage>
</organism>
<gene>
    <name evidence="2" type="ORF">FisN_13Hh256</name>
</gene>
<dbReference type="Proteomes" id="UP000198406">
    <property type="component" value="Unassembled WGS sequence"/>
</dbReference>
<reference evidence="2 3" key="1">
    <citation type="journal article" date="2015" name="Plant Cell">
        <title>Oil accumulation by the oleaginous diatom Fistulifera solaris as revealed by the genome and transcriptome.</title>
        <authorList>
            <person name="Tanaka T."/>
            <person name="Maeda Y."/>
            <person name="Veluchamy A."/>
            <person name="Tanaka M."/>
            <person name="Abida H."/>
            <person name="Marechal E."/>
            <person name="Bowler C."/>
            <person name="Muto M."/>
            <person name="Sunaga Y."/>
            <person name="Tanaka M."/>
            <person name="Yoshino T."/>
            <person name="Taniguchi T."/>
            <person name="Fukuda Y."/>
            <person name="Nemoto M."/>
            <person name="Matsumoto M."/>
            <person name="Wong P.S."/>
            <person name="Aburatani S."/>
            <person name="Fujibuchi W."/>
        </authorList>
    </citation>
    <scope>NUCLEOTIDE SEQUENCE [LARGE SCALE GENOMIC DNA]</scope>
    <source>
        <strain evidence="2 3">JPCC DA0580</strain>
    </source>
</reference>
<keyword evidence="3" id="KW-1185">Reference proteome</keyword>
<feature type="compositionally biased region" description="Basic and acidic residues" evidence="1">
    <location>
        <begin position="217"/>
        <end position="229"/>
    </location>
</feature>
<sequence>MVHTMMSPPKGAPLPFPVTDSVGRHDVSFDGSENTNLFVEELLHKTESQIPVLRTNSREAHLLTTRRRLSLGATFDDAEATKRSISRHSLFPPVFPNSHKHASISSQYSAVKGLKPEDQTKEWWKMLYGDDTTHIRTIIPRSAPSKSCLSSVKKKDRIPNRTPNSVAASVLSDTSVGANTPLEKSVRCVKFGSASAAEFEKDDPPQGSLTPMPPTKAAERFPTDFKEPDTDTANLIAMTKENSATLAEWDFFDAGDDDCVDDLTFQSPSDRNRRSRRESGRFIPFCEMDACEVNDDTNMLTDAPETDDADSAVMDVGKTFDVDVEPPMANATVGDDILLELSSTAIQLFTNLATITRVDGKDRVQSYQPVVDVFTSDILASIDATCHAKIEEGLDLTLQSIADPQISILQSKSVQYQLKSNLELSAMITTRANMHFMSDLVDALDSINFNELLTGIDAQTNRVDKAILGLERASRRHLVQIIAEQEERIKSLEEKLCAVQITREILRSQILKKQLSCKARSPLTYYVQNYITPFQLLDSSGNEIILEFSCAMENVRLQLTADCRGESFPIKLSGYVQSCMNLKNNGVIATVHAMLSAICAELESDLSALSLPFAVFRVAQVIHRFDLFFERVTTLVDSCDNLSVAQDGSLLSLTLHLPNMRSVTLVYNLSGPLLLDPLSLRPKVSFDFEADRKTNIFPPLSRFLDVSLS</sequence>
<feature type="region of interest" description="Disordered" evidence="1">
    <location>
        <begin position="197"/>
        <end position="229"/>
    </location>
</feature>
<dbReference type="AlphaFoldDB" id="A0A1Z5KNJ3"/>
<evidence type="ECO:0000256" key="1">
    <source>
        <dbReference type="SAM" id="MobiDB-lite"/>
    </source>
</evidence>
<dbReference type="InParanoid" id="A0A1Z5KNJ3"/>
<evidence type="ECO:0000313" key="3">
    <source>
        <dbReference type="Proteomes" id="UP000198406"/>
    </source>
</evidence>
<name>A0A1Z5KNJ3_FISSO</name>
<protein>
    <recommendedName>
        <fullName evidence="4">Spc7 kinetochore protein domain-containing protein</fullName>
    </recommendedName>
</protein>
<proteinExistence type="predicted"/>
<evidence type="ECO:0000313" key="2">
    <source>
        <dbReference type="EMBL" id="GAX27652.1"/>
    </source>
</evidence>
<comment type="caution">
    <text evidence="2">The sequence shown here is derived from an EMBL/GenBank/DDBJ whole genome shotgun (WGS) entry which is preliminary data.</text>
</comment>
<dbReference type="EMBL" id="BDSP01000259">
    <property type="protein sequence ID" value="GAX27652.1"/>
    <property type="molecule type" value="Genomic_DNA"/>
</dbReference>
<evidence type="ECO:0008006" key="4">
    <source>
        <dbReference type="Google" id="ProtNLM"/>
    </source>
</evidence>
<accession>A0A1Z5KNJ3</accession>